<dbReference type="PANTHER" id="PTHR31373">
    <property type="entry name" value="OS06G0652100 PROTEIN"/>
    <property type="match status" value="1"/>
</dbReference>
<dbReference type="InterPro" id="IPR058580">
    <property type="entry name" value="DUF2828"/>
</dbReference>
<evidence type="ECO:0000313" key="4">
    <source>
        <dbReference type="Proteomes" id="UP000054166"/>
    </source>
</evidence>
<dbReference type="HOGENOM" id="CLU_011744_0_0_1"/>
<gene>
    <name evidence="3" type="ORF">PILCRDRAFT_65526</name>
</gene>
<sequence>MEALRSTTNQTFTQNYAPAYTSTGSATLDAFQGLNKYTFGQDVNDYLDRSWKEDPQLTLRMIWNLRSIHDGKGEKEAFYRAFGWLYDNHPRTAIQNLHLLVAPVCTRPTVDVGAAHGYWKDLLNIVTLASLDQLNKPQRYASFHTRRSKESHIAAAKEKVVVDKALAKHRRAVAAAESHERLLGKLEQPKFRALYIAVARLFSERLVQDMALLKEIESLPAGSNPVLLYKQISLAAKWAPTPHNSHDRHTNLATAISILLHRALAMVPLSVPIRHGMPYPNLESLVLRSFYQRWVLTAIRKASLIPEPLMSDNRWKDIQYNRVSSVCMNNNMDNFYAHDPEGFEAFLTAVESGKKTISGATLMPHELVQQAISLAGSRYEPTRRTKKPTVADLKRKLGLMQVRVVEAQWQTMIERLRESGLLENSMAICDVSGSMGSLSYRGKGPVEPIFPAISLSLVLSQLAKPPFSNAFITFSSKPKFHQLDPSQGLVKAVYNMAGAEWEMNTDLNAVFLNLLLPLAVKHQVKQEDMIKRLFIFSDMQFDDSIGTCADPARWQTSHDAVEKAYAAAGYAVPEIVYWNLDRANTTTPVTGERKGVALMSGFSPAMLKVFMGEIDAEDAEEWEDVKDEPVKEKTVFDPISIMKKALLKKSYEALVVVD</sequence>
<dbReference type="Pfam" id="PF11443">
    <property type="entry name" value="DUF2828"/>
    <property type="match status" value="1"/>
</dbReference>
<feature type="domain" description="DUF7788" evidence="2">
    <location>
        <begin position="424"/>
        <end position="645"/>
    </location>
</feature>
<keyword evidence="4" id="KW-1185">Reference proteome</keyword>
<protein>
    <recommendedName>
        <fullName evidence="5">DUF2828 domain-containing protein</fullName>
    </recommendedName>
</protein>
<dbReference type="InterPro" id="IPR056690">
    <property type="entry name" value="DUF7788"/>
</dbReference>
<dbReference type="Gene3D" id="3.40.50.410">
    <property type="entry name" value="von Willebrand factor, type A domain"/>
    <property type="match status" value="1"/>
</dbReference>
<evidence type="ECO:0008006" key="5">
    <source>
        <dbReference type="Google" id="ProtNLM"/>
    </source>
</evidence>
<accession>A0A0C3G2E7</accession>
<dbReference type="InParanoid" id="A0A0C3G2E7"/>
<dbReference type="EMBL" id="KN832983">
    <property type="protein sequence ID" value="KIM86034.1"/>
    <property type="molecule type" value="Genomic_DNA"/>
</dbReference>
<dbReference type="OrthoDB" id="1149618at2759"/>
<organism evidence="3 4">
    <name type="scientific">Piloderma croceum (strain F 1598)</name>
    <dbReference type="NCBI Taxonomy" id="765440"/>
    <lineage>
        <taxon>Eukaryota</taxon>
        <taxon>Fungi</taxon>
        <taxon>Dikarya</taxon>
        <taxon>Basidiomycota</taxon>
        <taxon>Agaricomycotina</taxon>
        <taxon>Agaricomycetes</taxon>
        <taxon>Agaricomycetidae</taxon>
        <taxon>Atheliales</taxon>
        <taxon>Atheliaceae</taxon>
        <taxon>Piloderma</taxon>
    </lineage>
</organism>
<dbReference type="Proteomes" id="UP000054166">
    <property type="component" value="Unassembled WGS sequence"/>
</dbReference>
<proteinExistence type="predicted"/>
<dbReference type="PANTHER" id="PTHR31373:SF27">
    <property type="entry name" value="TROVE DOMAIN-CONTAINING PROTEIN"/>
    <property type="match status" value="1"/>
</dbReference>
<dbReference type="AlphaFoldDB" id="A0A0C3G2E7"/>
<dbReference type="InterPro" id="IPR036465">
    <property type="entry name" value="vWFA_dom_sf"/>
</dbReference>
<reference evidence="4" key="2">
    <citation type="submission" date="2015-01" db="EMBL/GenBank/DDBJ databases">
        <title>Evolutionary Origins and Diversification of the Mycorrhizal Mutualists.</title>
        <authorList>
            <consortium name="DOE Joint Genome Institute"/>
            <consortium name="Mycorrhizal Genomics Consortium"/>
            <person name="Kohler A."/>
            <person name="Kuo A."/>
            <person name="Nagy L.G."/>
            <person name="Floudas D."/>
            <person name="Copeland A."/>
            <person name="Barry K.W."/>
            <person name="Cichocki N."/>
            <person name="Veneault-Fourrey C."/>
            <person name="LaButti K."/>
            <person name="Lindquist E.A."/>
            <person name="Lipzen A."/>
            <person name="Lundell T."/>
            <person name="Morin E."/>
            <person name="Murat C."/>
            <person name="Riley R."/>
            <person name="Ohm R."/>
            <person name="Sun H."/>
            <person name="Tunlid A."/>
            <person name="Henrissat B."/>
            <person name="Grigoriev I.V."/>
            <person name="Hibbett D.S."/>
            <person name="Martin F."/>
        </authorList>
    </citation>
    <scope>NUCLEOTIDE SEQUENCE [LARGE SCALE GENOMIC DNA]</scope>
    <source>
        <strain evidence="4">F 1598</strain>
    </source>
</reference>
<dbReference type="PIRSF" id="PIRSF015417">
    <property type="entry name" value="T31B5_30_vWA"/>
    <property type="match status" value="1"/>
</dbReference>
<feature type="domain" description="DUF2828" evidence="1">
    <location>
        <begin position="13"/>
        <end position="422"/>
    </location>
</feature>
<reference evidence="3 4" key="1">
    <citation type="submission" date="2014-04" db="EMBL/GenBank/DDBJ databases">
        <authorList>
            <consortium name="DOE Joint Genome Institute"/>
            <person name="Kuo A."/>
            <person name="Tarkka M."/>
            <person name="Buscot F."/>
            <person name="Kohler A."/>
            <person name="Nagy L.G."/>
            <person name="Floudas D."/>
            <person name="Copeland A."/>
            <person name="Barry K.W."/>
            <person name="Cichocki N."/>
            <person name="Veneault-Fourrey C."/>
            <person name="LaButti K."/>
            <person name="Lindquist E.A."/>
            <person name="Lipzen A."/>
            <person name="Lundell T."/>
            <person name="Morin E."/>
            <person name="Murat C."/>
            <person name="Sun H."/>
            <person name="Tunlid A."/>
            <person name="Henrissat B."/>
            <person name="Grigoriev I.V."/>
            <person name="Hibbett D.S."/>
            <person name="Martin F."/>
            <person name="Nordberg H.P."/>
            <person name="Cantor M.N."/>
            <person name="Hua S.X."/>
        </authorList>
    </citation>
    <scope>NUCLEOTIDE SEQUENCE [LARGE SCALE GENOMIC DNA]</scope>
    <source>
        <strain evidence="3 4">F 1598</strain>
    </source>
</reference>
<dbReference type="Pfam" id="PF25043">
    <property type="entry name" value="DUF7788"/>
    <property type="match status" value="1"/>
</dbReference>
<dbReference type="InterPro" id="IPR011205">
    <property type="entry name" value="UCP015417_vWA"/>
</dbReference>
<name>A0A0C3G2E7_PILCF</name>
<evidence type="ECO:0000313" key="3">
    <source>
        <dbReference type="EMBL" id="KIM86034.1"/>
    </source>
</evidence>
<evidence type="ECO:0000259" key="2">
    <source>
        <dbReference type="Pfam" id="PF25043"/>
    </source>
</evidence>
<evidence type="ECO:0000259" key="1">
    <source>
        <dbReference type="Pfam" id="PF11443"/>
    </source>
</evidence>